<evidence type="ECO:0000256" key="1">
    <source>
        <dbReference type="SAM" id="Phobius"/>
    </source>
</evidence>
<dbReference type="InterPro" id="IPR053772">
    <property type="entry name" value="At1g61320/At1g61330-like"/>
</dbReference>
<keyword evidence="1" id="KW-0812">Transmembrane</keyword>
<evidence type="ECO:0000259" key="2">
    <source>
        <dbReference type="Pfam" id="PF23622"/>
    </source>
</evidence>
<evidence type="ECO:0000313" key="3">
    <source>
        <dbReference type="EMBL" id="KAH7576764.1"/>
    </source>
</evidence>
<reference evidence="3 4" key="1">
    <citation type="submission" date="2021-02" db="EMBL/GenBank/DDBJ databases">
        <title>Plant Genome Project.</title>
        <authorList>
            <person name="Zhang R.-G."/>
        </authorList>
    </citation>
    <scope>NUCLEOTIDE SEQUENCE [LARGE SCALE GENOMIC DNA]</scope>
    <source>
        <tissue evidence="3">Leaves</tissue>
    </source>
</reference>
<dbReference type="InterPro" id="IPR036047">
    <property type="entry name" value="F-box-like_dom_sf"/>
</dbReference>
<dbReference type="Proteomes" id="UP000827721">
    <property type="component" value="Unassembled WGS sequence"/>
</dbReference>
<evidence type="ECO:0000313" key="4">
    <source>
        <dbReference type="Proteomes" id="UP000827721"/>
    </source>
</evidence>
<dbReference type="InterPro" id="IPR055357">
    <property type="entry name" value="LRR_At1g61320_AtMIF1"/>
</dbReference>
<feature type="transmembrane region" description="Helical" evidence="1">
    <location>
        <begin position="291"/>
        <end position="311"/>
    </location>
</feature>
<protein>
    <recommendedName>
        <fullName evidence="2">At1g61320/AtMIF1 LRR domain-containing protein</fullName>
    </recommendedName>
</protein>
<organism evidence="3 4">
    <name type="scientific">Xanthoceras sorbifolium</name>
    <dbReference type="NCBI Taxonomy" id="99658"/>
    <lineage>
        <taxon>Eukaryota</taxon>
        <taxon>Viridiplantae</taxon>
        <taxon>Streptophyta</taxon>
        <taxon>Embryophyta</taxon>
        <taxon>Tracheophyta</taxon>
        <taxon>Spermatophyta</taxon>
        <taxon>Magnoliopsida</taxon>
        <taxon>eudicotyledons</taxon>
        <taxon>Gunneridae</taxon>
        <taxon>Pentapetalae</taxon>
        <taxon>rosids</taxon>
        <taxon>malvids</taxon>
        <taxon>Sapindales</taxon>
        <taxon>Sapindaceae</taxon>
        <taxon>Xanthoceroideae</taxon>
        <taxon>Xanthoceras</taxon>
    </lineage>
</organism>
<keyword evidence="1" id="KW-0472">Membrane</keyword>
<gene>
    <name evidence="3" type="ORF">JRO89_XS01G0143900</name>
</gene>
<dbReference type="SUPFAM" id="SSF52047">
    <property type="entry name" value="RNI-like"/>
    <property type="match status" value="1"/>
</dbReference>
<keyword evidence="1" id="KW-1133">Transmembrane helix</keyword>
<sequence>MAKFSCENISDLPHELIVAIISLLPFIEAYRFCLLRKEWYAKALWLQCTCLELHDTDFYYTKARQHCLALGKRVRSMDLKELGRLRYVHFLDTTIKNLAAKEISKLSFRLPILTQHHKNIDTWITIAVKKCVKELSLDFSDGDTLEPQPMQLNQPYVLPNHLYQNAASIRVFSVSSCGLGFCNFSNFVSLKSLSLTRVRIFWAEVAHLVLSCPLLESLSLVECYRLLKVDICFNNRRLKTLVVKHCGSLNMGFELFMPTLEYFEYVGKPVQFVMRNVDALQEVLLDYRMHLILVITMLMIIGNSLMVFLGLGS</sequence>
<dbReference type="Pfam" id="PF23622">
    <property type="entry name" value="LRR_At1g61320_AtMIF1"/>
    <property type="match status" value="1"/>
</dbReference>
<accession>A0ABQ8IJX6</accession>
<keyword evidence="4" id="KW-1185">Reference proteome</keyword>
<proteinExistence type="predicted"/>
<comment type="caution">
    <text evidence="3">The sequence shown here is derived from an EMBL/GenBank/DDBJ whole genome shotgun (WGS) entry which is preliminary data.</text>
</comment>
<dbReference type="SUPFAM" id="SSF81383">
    <property type="entry name" value="F-box domain"/>
    <property type="match status" value="1"/>
</dbReference>
<dbReference type="EMBL" id="JAFEMO010000001">
    <property type="protein sequence ID" value="KAH7576764.1"/>
    <property type="molecule type" value="Genomic_DNA"/>
</dbReference>
<dbReference type="InterPro" id="IPR032675">
    <property type="entry name" value="LRR_dom_sf"/>
</dbReference>
<feature type="transmembrane region" description="Helical" evidence="1">
    <location>
        <begin position="16"/>
        <end position="34"/>
    </location>
</feature>
<dbReference type="PANTHER" id="PTHR34145:SF28">
    <property type="entry name" value="F-BOX DOMAIN-CONTAINING PROTEIN"/>
    <property type="match status" value="1"/>
</dbReference>
<name>A0ABQ8IJX6_9ROSI</name>
<feature type="domain" description="At1g61320/AtMIF1 LRR" evidence="2">
    <location>
        <begin position="107"/>
        <end position="301"/>
    </location>
</feature>
<dbReference type="PANTHER" id="PTHR34145">
    <property type="entry name" value="OS02G0105600 PROTEIN"/>
    <property type="match status" value="1"/>
</dbReference>
<dbReference type="Gene3D" id="3.80.10.10">
    <property type="entry name" value="Ribonuclease Inhibitor"/>
    <property type="match status" value="1"/>
</dbReference>